<gene>
    <name evidence="2" type="ORF">ENX07_07075</name>
</gene>
<dbReference type="EMBL" id="DTMQ01000042">
    <property type="protein sequence ID" value="HGE99809.1"/>
    <property type="molecule type" value="Genomic_DNA"/>
</dbReference>
<dbReference type="Pfam" id="PF09413">
    <property type="entry name" value="DUF2007"/>
    <property type="match status" value="1"/>
</dbReference>
<dbReference type="AlphaFoldDB" id="A0A7C3UVR1"/>
<feature type="domain" description="DUF2007" evidence="1">
    <location>
        <begin position="1"/>
        <end position="68"/>
    </location>
</feature>
<evidence type="ECO:0000313" key="2">
    <source>
        <dbReference type="EMBL" id="HGE99809.1"/>
    </source>
</evidence>
<comment type="caution">
    <text evidence="2">The sequence shown here is derived from an EMBL/GenBank/DDBJ whole genome shotgun (WGS) entry which is preliminary data.</text>
</comment>
<dbReference type="SUPFAM" id="SSF54913">
    <property type="entry name" value="GlnB-like"/>
    <property type="match status" value="1"/>
</dbReference>
<name>A0A7C3UVR1_UNCW3</name>
<dbReference type="InterPro" id="IPR018551">
    <property type="entry name" value="DUF2007"/>
</dbReference>
<dbReference type="InterPro" id="IPR011322">
    <property type="entry name" value="N-reg_PII-like_a/b"/>
</dbReference>
<protein>
    <submittedName>
        <fullName evidence="2">DUF2007 domain-containing protein</fullName>
    </submittedName>
</protein>
<evidence type="ECO:0000259" key="1">
    <source>
        <dbReference type="Pfam" id="PF09413"/>
    </source>
</evidence>
<sequence>MKLLYKPKDESEALLLKHLLESKGIKVFLKSYQIPWYDGLAMVMRPEWGEIQVAEEDFPEAEEILKDFFIQKEKDDK</sequence>
<proteinExistence type="predicted"/>
<organism evidence="2">
    <name type="scientific">candidate division WOR-3 bacterium</name>
    <dbReference type="NCBI Taxonomy" id="2052148"/>
    <lineage>
        <taxon>Bacteria</taxon>
        <taxon>Bacteria division WOR-3</taxon>
    </lineage>
</organism>
<dbReference type="Gene3D" id="3.30.70.790">
    <property type="entry name" value="UreE, C-terminal domain"/>
    <property type="match status" value="1"/>
</dbReference>
<accession>A0A7C3UVR1</accession>
<reference evidence="2" key="1">
    <citation type="journal article" date="2020" name="mSystems">
        <title>Genome- and Community-Level Interaction Insights into Carbon Utilization and Element Cycling Functions of Hydrothermarchaeota in Hydrothermal Sediment.</title>
        <authorList>
            <person name="Zhou Z."/>
            <person name="Liu Y."/>
            <person name="Xu W."/>
            <person name="Pan J."/>
            <person name="Luo Z.H."/>
            <person name="Li M."/>
        </authorList>
    </citation>
    <scope>NUCLEOTIDE SEQUENCE [LARGE SCALE GENOMIC DNA]</scope>
    <source>
        <strain evidence="2">SpSt-906</strain>
    </source>
</reference>